<keyword evidence="2" id="KW-0812">Transmembrane</keyword>
<sequence>MTVRGMLRDVPTRVRVCLALVAGVAVVLAGLQVAAPWWPGPDAARPYAASTHALWALGQLAIVLAALLAWVRQREGLRWRGGLDRDDDRDRTAWLGRPKELRRREGSTAVLLVAWGLVALSAGLFAGRSGVLMVWGYVAVGALVPALFAHTVLTFPDGRPAGRWRRLFLTCAYGSAALFVGYAMTAEPRWIAACAPATCPTNPLLLAPSLGWSWFLWWAQKVVAIGLVLWLGALLLARLRTDPRWRRGALIGVLGAAAFPAVVFVWRLLLDAAYPAHDPMWTALRWSEVLADLAVPVAMLIGLRVSTPPPTGIDVLIRGRSGEEAAMTMHDPRELNSIPVAPAVGQYLDDEADERTADPREVRHTVPPVDENGNVIEDADPYASFSTADEERASDR</sequence>
<evidence type="ECO:0000313" key="4">
    <source>
        <dbReference type="Proteomes" id="UP001500655"/>
    </source>
</evidence>
<evidence type="ECO:0000313" key="3">
    <source>
        <dbReference type="EMBL" id="GAA1756719.1"/>
    </source>
</evidence>
<feature type="transmembrane region" description="Helical" evidence="2">
    <location>
        <begin position="215"/>
        <end position="237"/>
    </location>
</feature>
<feature type="transmembrane region" description="Helical" evidence="2">
    <location>
        <begin position="107"/>
        <end position="126"/>
    </location>
</feature>
<feature type="compositionally biased region" description="Basic and acidic residues" evidence="1">
    <location>
        <begin position="354"/>
        <end position="364"/>
    </location>
</feature>
<gene>
    <name evidence="3" type="ORF">GCM10009681_29820</name>
</gene>
<reference evidence="4" key="1">
    <citation type="journal article" date="2019" name="Int. J. Syst. Evol. Microbiol.">
        <title>The Global Catalogue of Microorganisms (GCM) 10K type strain sequencing project: providing services to taxonomists for standard genome sequencing and annotation.</title>
        <authorList>
            <consortium name="The Broad Institute Genomics Platform"/>
            <consortium name="The Broad Institute Genome Sequencing Center for Infectious Disease"/>
            <person name="Wu L."/>
            <person name="Ma J."/>
        </authorList>
    </citation>
    <scope>NUCLEOTIDE SEQUENCE [LARGE SCALE GENOMIC DNA]</scope>
    <source>
        <strain evidence="4">JCM 13249</strain>
    </source>
</reference>
<organism evidence="3 4">
    <name type="scientific">Luedemannella helvata</name>
    <dbReference type="NCBI Taxonomy" id="349315"/>
    <lineage>
        <taxon>Bacteria</taxon>
        <taxon>Bacillati</taxon>
        <taxon>Actinomycetota</taxon>
        <taxon>Actinomycetes</taxon>
        <taxon>Micromonosporales</taxon>
        <taxon>Micromonosporaceae</taxon>
        <taxon>Luedemannella</taxon>
    </lineage>
</organism>
<feature type="transmembrane region" description="Helical" evidence="2">
    <location>
        <begin position="53"/>
        <end position="71"/>
    </location>
</feature>
<feature type="transmembrane region" description="Helical" evidence="2">
    <location>
        <begin position="12"/>
        <end position="33"/>
    </location>
</feature>
<proteinExistence type="predicted"/>
<name>A0ABP4WLU4_9ACTN</name>
<keyword evidence="2" id="KW-0472">Membrane</keyword>
<feature type="transmembrane region" description="Helical" evidence="2">
    <location>
        <begin position="249"/>
        <end position="269"/>
    </location>
</feature>
<dbReference type="EMBL" id="BAAALS010000013">
    <property type="protein sequence ID" value="GAA1756719.1"/>
    <property type="molecule type" value="Genomic_DNA"/>
</dbReference>
<feature type="transmembrane region" description="Helical" evidence="2">
    <location>
        <begin position="132"/>
        <end position="155"/>
    </location>
</feature>
<accession>A0ABP4WLU4</accession>
<evidence type="ECO:0000256" key="2">
    <source>
        <dbReference type="SAM" id="Phobius"/>
    </source>
</evidence>
<keyword evidence="2" id="KW-1133">Transmembrane helix</keyword>
<protein>
    <submittedName>
        <fullName evidence="3">Uncharacterized protein</fullName>
    </submittedName>
</protein>
<feature type="transmembrane region" description="Helical" evidence="2">
    <location>
        <begin position="167"/>
        <end position="184"/>
    </location>
</feature>
<feature type="region of interest" description="Disordered" evidence="1">
    <location>
        <begin position="351"/>
        <end position="396"/>
    </location>
</feature>
<evidence type="ECO:0000256" key="1">
    <source>
        <dbReference type="SAM" id="MobiDB-lite"/>
    </source>
</evidence>
<comment type="caution">
    <text evidence="3">The sequence shown here is derived from an EMBL/GenBank/DDBJ whole genome shotgun (WGS) entry which is preliminary data.</text>
</comment>
<dbReference type="Proteomes" id="UP001500655">
    <property type="component" value="Unassembled WGS sequence"/>
</dbReference>
<keyword evidence="4" id="KW-1185">Reference proteome</keyword>